<evidence type="ECO:0000313" key="6">
    <source>
        <dbReference type="Proteomes" id="UP001152803"/>
    </source>
</evidence>
<evidence type="ECO:0000256" key="2">
    <source>
        <dbReference type="ARBA" id="ARBA00023163"/>
    </source>
</evidence>
<dbReference type="Proteomes" id="UP001152803">
    <property type="component" value="Unassembled WGS sequence"/>
</dbReference>
<name>A0A9Q1DDM6_CONCO</name>
<proteinExistence type="predicted"/>
<keyword evidence="2" id="KW-0804">Transcription</keyword>
<evidence type="ECO:0000256" key="1">
    <source>
        <dbReference type="ARBA" id="ARBA00023015"/>
    </source>
</evidence>
<protein>
    <submittedName>
        <fullName evidence="5">Uncharacterized protein</fullName>
    </submittedName>
</protein>
<dbReference type="EMBL" id="JAFJMO010000009">
    <property type="protein sequence ID" value="KAJ8267838.1"/>
    <property type="molecule type" value="Genomic_DNA"/>
</dbReference>
<dbReference type="OrthoDB" id="6257037at2759"/>
<keyword evidence="1" id="KW-0805">Transcription regulation</keyword>
<sequence>MSLARKRRAVCPNSSPPRPKARKKEEPESRPPVSHNAPCGDTEKNAAAERGQAAVSDVPSRRDGRRVQAGVAPSPGEAGSGKDAELCSSPSQRPLLAQEDSDMSLIITLEDEQRGKRRRRKRRGGAKRKRGEGGSEGLEESQMEVEIDRQLDRELESKSRQHNLTSANVRNIIHEVITNEHVVAMMKAAINETESIPVFEPKMTRSKLKEVVEKGVACLSGDPYLEYLPMKKPNELKRPQFVDIPLEEEDSSDEEYRPDEDEEDETAEETFLESDIESTASSPRGSRGALARMVAEGDEDRSCSPMQALPSPTPSVRSSPGTCGWRPCPWAPSAPETPGPQRPPRAPSECSFMEKLHAVEEELAISPICLEPYQALSGAAEGGSLMACRTRSKRTLRDVPLGRLEAELRAPDITPDMYDCGSAPEDREWTHWLQGLMTSDMENDEEGDDEDDPEYNFLADIDEPDVEDYRNDRAVRITKREVSDLMEELFKTFQDELVVEGQDEEGRGREHCPRRSFNIPQRKRQTTDPSTDHQLEGPLAEDVLAGPHRTVKEQLAALRRHRALLESQGQGDGAPPLLGPACTLLLTPPQTQQLQQQLQQHVQLLTQVNMLTSPVETLQSEAITTRFFLSELQSFAERGERARGGTEPGFSSVFRACNLQGALSLLEEVNLNPALHTPAHGSPEHSTGGRPAPLLPPQLAWLLATRPVFMYPELLPHCSLDPALHPPRTNTFYTPGEDGLVVLGLRNFCETRSPYELVCQYLIRTKGPKHLRKHVQDLCHRRPRNNAVKFYIEQKTVPTLPLACRTVKPGDRRPPVEKEGTVMPPWLRKSIRHIHEAVMDYNPSLLEALPPPKPGRPSYAFPPDTRYPPELPAALALHPSGFKRQRPASVLAACGAASPASPCPAADVAPCGHGGPTAGQCGPLCEALRKMVPIQPAPPPHQALQVLAVPAGGASGQAGPGVVAGGVEEAVKSGLSVTGLRPPSSST</sequence>
<feature type="compositionally biased region" description="Basic and acidic residues" evidence="4">
    <location>
        <begin position="504"/>
        <end position="513"/>
    </location>
</feature>
<keyword evidence="6" id="KW-1185">Reference proteome</keyword>
<dbReference type="AlphaFoldDB" id="A0A9Q1DDM6"/>
<organism evidence="5 6">
    <name type="scientific">Conger conger</name>
    <name type="common">Conger eel</name>
    <name type="synonym">Muraena conger</name>
    <dbReference type="NCBI Taxonomy" id="82655"/>
    <lineage>
        <taxon>Eukaryota</taxon>
        <taxon>Metazoa</taxon>
        <taxon>Chordata</taxon>
        <taxon>Craniata</taxon>
        <taxon>Vertebrata</taxon>
        <taxon>Euteleostomi</taxon>
        <taxon>Actinopterygii</taxon>
        <taxon>Neopterygii</taxon>
        <taxon>Teleostei</taxon>
        <taxon>Anguilliformes</taxon>
        <taxon>Congridae</taxon>
        <taxon>Conger</taxon>
    </lineage>
</organism>
<dbReference type="PANTHER" id="PTHR16088:SF3">
    <property type="entry name" value="GON-4-LIKE PROTEIN"/>
    <property type="match status" value="1"/>
</dbReference>
<evidence type="ECO:0000313" key="5">
    <source>
        <dbReference type="EMBL" id="KAJ8267838.1"/>
    </source>
</evidence>
<reference evidence="5" key="1">
    <citation type="journal article" date="2023" name="Science">
        <title>Genome structures resolve the early diversification of teleost fishes.</title>
        <authorList>
            <person name="Parey E."/>
            <person name="Louis A."/>
            <person name="Montfort J."/>
            <person name="Bouchez O."/>
            <person name="Roques C."/>
            <person name="Iampietro C."/>
            <person name="Lluch J."/>
            <person name="Castinel A."/>
            <person name="Donnadieu C."/>
            <person name="Desvignes T."/>
            <person name="Floi Bucao C."/>
            <person name="Jouanno E."/>
            <person name="Wen M."/>
            <person name="Mejri S."/>
            <person name="Dirks R."/>
            <person name="Jansen H."/>
            <person name="Henkel C."/>
            <person name="Chen W.J."/>
            <person name="Zahm M."/>
            <person name="Cabau C."/>
            <person name="Klopp C."/>
            <person name="Thompson A.W."/>
            <person name="Robinson-Rechavi M."/>
            <person name="Braasch I."/>
            <person name="Lecointre G."/>
            <person name="Bobe J."/>
            <person name="Postlethwait J.H."/>
            <person name="Berthelot C."/>
            <person name="Roest Crollius H."/>
            <person name="Guiguen Y."/>
        </authorList>
    </citation>
    <scope>NUCLEOTIDE SEQUENCE</scope>
    <source>
        <strain evidence="5">Concon-B</strain>
    </source>
</reference>
<feature type="compositionally biased region" description="Basic residues" evidence="4">
    <location>
        <begin position="115"/>
        <end position="130"/>
    </location>
</feature>
<keyword evidence="3" id="KW-0539">Nucleus</keyword>
<dbReference type="GO" id="GO:0005634">
    <property type="term" value="C:nucleus"/>
    <property type="evidence" value="ECO:0007669"/>
    <property type="project" value="TreeGrafter"/>
</dbReference>
<gene>
    <name evidence="5" type="ORF">COCON_G00130100</name>
</gene>
<dbReference type="GO" id="GO:0003712">
    <property type="term" value="F:transcription coregulator activity"/>
    <property type="evidence" value="ECO:0007669"/>
    <property type="project" value="TreeGrafter"/>
</dbReference>
<dbReference type="PANTHER" id="PTHR16088">
    <property type="entry name" value="YY1 ASSOCIATED PROTEIN-RELATED"/>
    <property type="match status" value="1"/>
</dbReference>
<comment type="caution">
    <text evidence="5">The sequence shown here is derived from an EMBL/GenBank/DDBJ whole genome shotgun (WGS) entry which is preliminary data.</text>
</comment>
<feature type="region of interest" description="Disordered" evidence="4">
    <location>
        <begin position="1"/>
        <end position="145"/>
    </location>
</feature>
<dbReference type="GO" id="GO:0006355">
    <property type="term" value="P:regulation of DNA-templated transcription"/>
    <property type="evidence" value="ECO:0007669"/>
    <property type="project" value="TreeGrafter"/>
</dbReference>
<evidence type="ECO:0000256" key="4">
    <source>
        <dbReference type="SAM" id="MobiDB-lite"/>
    </source>
</evidence>
<dbReference type="InterPro" id="IPR052435">
    <property type="entry name" value="YY1-Transcr_Regul"/>
</dbReference>
<feature type="compositionally biased region" description="Acidic residues" evidence="4">
    <location>
        <begin position="245"/>
        <end position="276"/>
    </location>
</feature>
<feature type="region of interest" description="Disordered" evidence="4">
    <location>
        <begin position="238"/>
        <end position="323"/>
    </location>
</feature>
<evidence type="ECO:0000256" key="3">
    <source>
        <dbReference type="ARBA" id="ARBA00023242"/>
    </source>
</evidence>
<feature type="region of interest" description="Disordered" evidence="4">
    <location>
        <begin position="501"/>
        <end position="535"/>
    </location>
</feature>
<accession>A0A9Q1DDM6</accession>